<accession>A0AAD7JM83</accession>
<dbReference type="PANTHER" id="PTHR28037">
    <property type="entry name" value="ALCOHOL O-ACETYLTRANSFERASE 1-RELATED"/>
    <property type="match status" value="1"/>
</dbReference>
<dbReference type="Gene3D" id="3.30.559.10">
    <property type="entry name" value="Chloramphenicol acetyltransferase-like domain"/>
    <property type="match status" value="1"/>
</dbReference>
<sequence length="380" mass="41950">MLRVRFEGKLDSSEIAYLRLPTVDLSRVVEFSGNRDLQGALEKWLSRPFEDTLEDMPLLRLEVLANNTVILAMHHGIGDGLSNTAFHQSLIHALQEAPLPNHSVSSVVVPVTPVPPPLEDAVDVRPLLWTTLGMFYEALVPKFWSKVYYAWTAHPVPTVIAFQTHVHLLQFDLPRSRCHLNDTAAAGYKTIHVNVPVLLRGAAHAQSDVLCNYVSSCNTYPPLHTDFPWARAARFAAELQVQKHKARELIGMMHYISGDYAGFMKGQLGAKRTYGLMLSNPGRFEVPGFEGRWNIGNVFFGQCDSLAGSALALDVVGDPAGGLNITITWGEKSLDTASSSNAIEADPVTKQRFYDALELFKGGELSSKEITEKAIKELKA</sequence>
<evidence type="ECO:0000313" key="2">
    <source>
        <dbReference type="Proteomes" id="UP001215280"/>
    </source>
</evidence>
<dbReference type="AlphaFoldDB" id="A0AAD7JM83"/>
<dbReference type="InterPro" id="IPR023213">
    <property type="entry name" value="CAT-like_dom_sf"/>
</dbReference>
<dbReference type="Proteomes" id="UP001215280">
    <property type="component" value="Unassembled WGS sequence"/>
</dbReference>
<comment type="caution">
    <text evidence="1">The sequence shown here is derived from an EMBL/GenBank/DDBJ whole genome shotgun (WGS) entry which is preliminary data.</text>
</comment>
<reference evidence="1" key="1">
    <citation type="submission" date="2023-03" db="EMBL/GenBank/DDBJ databases">
        <title>Massive genome expansion in bonnet fungi (Mycena s.s.) driven by repeated elements and novel gene families across ecological guilds.</title>
        <authorList>
            <consortium name="Lawrence Berkeley National Laboratory"/>
            <person name="Harder C.B."/>
            <person name="Miyauchi S."/>
            <person name="Viragh M."/>
            <person name="Kuo A."/>
            <person name="Thoen E."/>
            <person name="Andreopoulos B."/>
            <person name="Lu D."/>
            <person name="Skrede I."/>
            <person name="Drula E."/>
            <person name="Henrissat B."/>
            <person name="Morin E."/>
            <person name="Kohler A."/>
            <person name="Barry K."/>
            <person name="LaButti K."/>
            <person name="Morin E."/>
            <person name="Salamov A."/>
            <person name="Lipzen A."/>
            <person name="Mereny Z."/>
            <person name="Hegedus B."/>
            <person name="Baldrian P."/>
            <person name="Stursova M."/>
            <person name="Weitz H."/>
            <person name="Taylor A."/>
            <person name="Grigoriev I.V."/>
            <person name="Nagy L.G."/>
            <person name="Martin F."/>
            <person name="Kauserud H."/>
        </authorList>
    </citation>
    <scope>NUCLEOTIDE SEQUENCE</scope>
    <source>
        <strain evidence="1">CBHHK188m</strain>
    </source>
</reference>
<proteinExistence type="predicted"/>
<evidence type="ECO:0000313" key="1">
    <source>
        <dbReference type="EMBL" id="KAJ7767001.1"/>
    </source>
</evidence>
<organism evidence="1 2">
    <name type="scientific">Mycena maculata</name>
    <dbReference type="NCBI Taxonomy" id="230809"/>
    <lineage>
        <taxon>Eukaryota</taxon>
        <taxon>Fungi</taxon>
        <taxon>Dikarya</taxon>
        <taxon>Basidiomycota</taxon>
        <taxon>Agaricomycotina</taxon>
        <taxon>Agaricomycetes</taxon>
        <taxon>Agaricomycetidae</taxon>
        <taxon>Agaricales</taxon>
        <taxon>Marasmiineae</taxon>
        <taxon>Mycenaceae</taxon>
        <taxon>Mycena</taxon>
    </lineage>
</organism>
<name>A0AAD7JM83_9AGAR</name>
<gene>
    <name evidence="1" type="ORF">DFH07DRAFT_955133</name>
</gene>
<keyword evidence="2" id="KW-1185">Reference proteome</keyword>
<dbReference type="PANTHER" id="PTHR28037:SF1">
    <property type="entry name" value="ALCOHOL O-ACETYLTRANSFERASE 1-RELATED"/>
    <property type="match status" value="1"/>
</dbReference>
<dbReference type="InterPro" id="IPR052058">
    <property type="entry name" value="Alcohol_O-acetyltransferase"/>
</dbReference>
<protein>
    <recommendedName>
        <fullName evidence="3">Alcohol acetyltransferase</fullName>
    </recommendedName>
</protein>
<evidence type="ECO:0008006" key="3">
    <source>
        <dbReference type="Google" id="ProtNLM"/>
    </source>
</evidence>
<dbReference type="EMBL" id="JARJLG010000031">
    <property type="protein sequence ID" value="KAJ7767001.1"/>
    <property type="molecule type" value="Genomic_DNA"/>
</dbReference>